<proteinExistence type="predicted"/>
<name>A0ABW3D5U1_9BACL</name>
<dbReference type="EMBL" id="JBHTIU010000001">
    <property type="protein sequence ID" value="MFD0867619.1"/>
    <property type="molecule type" value="Genomic_DNA"/>
</dbReference>
<keyword evidence="2" id="KW-1185">Reference proteome</keyword>
<organism evidence="1 2">
    <name type="scientific">Paenibacillus residui</name>
    <dbReference type="NCBI Taxonomy" id="629724"/>
    <lineage>
        <taxon>Bacteria</taxon>
        <taxon>Bacillati</taxon>
        <taxon>Bacillota</taxon>
        <taxon>Bacilli</taxon>
        <taxon>Bacillales</taxon>
        <taxon>Paenibacillaceae</taxon>
        <taxon>Paenibacillus</taxon>
    </lineage>
</organism>
<dbReference type="RefSeq" id="WP_379285397.1">
    <property type="nucleotide sequence ID" value="NZ_JBHTIU010000001.1"/>
</dbReference>
<comment type="caution">
    <text evidence="1">The sequence shown here is derived from an EMBL/GenBank/DDBJ whole genome shotgun (WGS) entry which is preliminary data.</text>
</comment>
<evidence type="ECO:0000313" key="1">
    <source>
        <dbReference type="EMBL" id="MFD0867619.1"/>
    </source>
</evidence>
<sequence length="564" mass="63429">MKMARVGILLDKQAAERRWAFGQNVFEAYLGEVLSHAGIPYQWLDDPATIDRADVDILLVALCEEEEKKAATLLRFAEDGGGVISYAGLNRLTGKLGCKERREWSPGYARLPGEGEDLRPLRYLYSRPWILTNEAEGEAWGSLHAERPDGPETAPALLRFKAGSGFIDRWSVNIPYTIVALQQGSGPVFEDGIPAEDGTGNVDEGILKADDKCEMDWEYDRLTTETGAPYFAHPYADLWREVLIGHLLRRSVEMGLTLPFLGYWPDGISHVAMISHDSDINQDEHAEATLEVLEECGIRSTWCMLEPGYSSSIYDRVKEAGHELAFHYNALDIQGGHWGEEEFDRQLAWLKSAAGLSEITSNKNHYTRFEGWGELFRFCEKNGIAAEQTRGPSKKGNIGFLFGTCHPYFPISWADERNRLYDVLEIGFLTQDLDHLTLADSSVVVPFLEQTKKVQGVAHFLFHQIHIMQQPKVTDAVRKVVREAKSRGFVFWTCKEINDWERARRKVSIRGVNDRGEVIADGEALDRLVVWIPVTGEAETGAVIESKFGVPCMKQVLSRSCASR</sequence>
<accession>A0ABW3D5U1</accession>
<dbReference type="Gene3D" id="3.20.20.370">
    <property type="entry name" value="Glycoside hydrolase/deacetylase"/>
    <property type="match status" value="1"/>
</dbReference>
<evidence type="ECO:0008006" key="3">
    <source>
        <dbReference type="Google" id="ProtNLM"/>
    </source>
</evidence>
<protein>
    <recommendedName>
        <fullName evidence="3">NodB homology domain-containing protein</fullName>
    </recommendedName>
</protein>
<dbReference type="InterPro" id="IPR011330">
    <property type="entry name" value="Glyco_hydro/deAcase_b/a-brl"/>
</dbReference>
<dbReference type="SUPFAM" id="SSF88713">
    <property type="entry name" value="Glycoside hydrolase/deacetylase"/>
    <property type="match status" value="1"/>
</dbReference>
<gene>
    <name evidence="1" type="ORF">ACFQ03_00475</name>
</gene>
<dbReference type="Proteomes" id="UP001597120">
    <property type="component" value="Unassembled WGS sequence"/>
</dbReference>
<evidence type="ECO:0000313" key="2">
    <source>
        <dbReference type="Proteomes" id="UP001597120"/>
    </source>
</evidence>
<reference evidence="2" key="1">
    <citation type="journal article" date="2019" name="Int. J. Syst. Evol. Microbiol.">
        <title>The Global Catalogue of Microorganisms (GCM) 10K type strain sequencing project: providing services to taxonomists for standard genome sequencing and annotation.</title>
        <authorList>
            <consortium name="The Broad Institute Genomics Platform"/>
            <consortium name="The Broad Institute Genome Sequencing Center for Infectious Disease"/>
            <person name="Wu L."/>
            <person name="Ma J."/>
        </authorList>
    </citation>
    <scope>NUCLEOTIDE SEQUENCE [LARGE SCALE GENOMIC DNA]</scope>
    <source>
        <strain evidence="2">CCUG 57263</strain>
    </source>
</reference>